<dbReference type="AlphaFoldDB" id="A0A074YKS4"/>
<proteinExistence type="predicted"/>
<gene>
    <name evidence="1" type="ORF">AUEXF2481DRAFT_648898</name>
</gene>
<evidence type="ECO:0000313" key="2">
    <source>
        <dbReference type="Proteomes" id="UP000030641"/>
    </source>
</evidence>
<evidence type="ECO:0000313" key="1">
    <source>
        <dbReference type="EMBL" id="KEQ96624.1"/>
    </source>
</evidence>
<dbReference type="GeneID" id="25369998"/>
<organism evidence="1 2">
    <name type="scientific">Aureobasidium subglaciale (strain EXF-2481)</name>
    <name type="common">Aureobasidium pullulans var. subglaciale</name>
    <dbReference type="NCBI Taxonomy" id="1043005"/>
    <lineage>
        <taxon>Eukaryota</taxon>
        <taxon>Fungi</taxon>
        <taxon>Dikarya</taxon>
        <taxon>Ascomycota</taxon>
        <taxon>Pezizomycotina</taxon>
        <taxon>Dothideomycetes</taxon>
        <taxon>Dothideomycetidae</taxon>
        <taxon>Dothideales</taxon>
        <taxon>Saccotheciaceae</taxon>
        <taxon>Aureobasidium</taxon>
    </lineage>
</organism>
<name>A0A074YKS4_AURSE</name>
<dbReference type="RefSeq" id="XP_013345171.1">
    <property type="nucleotide sequence ID" value="XM_013489717.1"/>
</dbReference>
<accession>A0A074YKS4</accession>
<sequence>MHKRCDDFSCFFLLCHFSSSFFFEYHLLENPHTCFINRLGRGNHLHGDQGQATIITTERTVADTFCLETTITDVKQMYNHVERSFQRIPSLS</sequence>
<keyword evidence="2" id="KW-1185">Reference proteome</keyword>
<dbReference type="EMBL" id="KL584756">
    <property type="protein sequence ID" value="KEQ96624.1"/>
    <property type="molecule type" value="Genomic_DNA"/>
</dbReference>
<dbReference type="InParanoid" id="A0A074YKS4"/>
<dbReference type="Proteomes" id="UP000030641">
    <property type="component" value="Unassembled WGS sequence"/>
</dbReference>
<dbReference type="HOGENOM" id="CLU_2412910_0_0_1"/>
<reference evidence="1 2" key="1">
    <citation type="journal article" date="2014" name="BMC Genomics">
        <title>Genome sequencing of four Aureobasidium pullulans varieties: biotechnological potential, stress tolerance, and description of new species.</title>
        <authorList>
            <person name="Gostin Ar C."/>
            <person name="Ohm R.A."/>
            <person name="Kogej T."/>
            <person name="Sonjak S."/>
            <person name="Turk M."/>
            <person name="Zajc J."/>
            <person name="Zalar P."/>
            <person name="Grube M."/>
            <person name="Sun H."/>
            <person name="Han J."/>
            <person name="Sharma A."/>
            <person name="Chiniquy J."/>
            <person name="Ngan C.Y."/>
            <person name="Lipzen A."/>
            <person name="Barry K."/>
            <person name="Grigoriev I.V."/>
            <person name="Gunde-Cimerman N."/>
        </authorList>
    </citation>
    <scope>NUCLEOTIDE SEQUENCE [LARGE SCALE GENOMIC DNA]</scope>
    <source>
        <strain evidence="1 2">EXF-2481</strain>
    </source>
</reference>
<protein>
    <submittedName>
        <fullName evidence="1">Uncharacterized protein</fullName>
    </submittedName>
</protein>